<evidence type="ECO:0000313" key="6">
    <source>
        <dbReference type="Proteomes" id="UP001558652"/>
    </source>
</evidence>
<feature type="domain" description="DNA polymerase delta subunit OB-fold" evidence="4">
    <location>
        <begin position="3"/>
        <end position="104"/>
    </location>
</feature>
<keyword evidence="6" id="KW-1185">Reference proteome</keyword>
<comment type="similarity">
    <text evidence="1">Belongs to the DNA polymerase delta/II small subunit family.</text>
</comment>
<dbReference type="GO" id="GO:0006260">
    <property type="term" value="P:DNA replication"/>
    <property type="evidence" value="ECO:0007669"/>
    <property type="project" value="UniProtKB-KW"/>
</dbReference>
<dbReference type="Gene3D" id="2.40.50.430">
    <property type="match status" value="1"/>
</dbReference>
<name>A0ABD0YF85_9HEMI</name>
<dbReference type="PANTHER" id="PTHR10416:SF0">
    <property type="entry name" value="DNA POLYMERASE DELTA SUBUNIT 2"/>
    <property type="match status" value="1"/>
</dbReference>
<dbReference type="InterPro" id="IPR007185">
    <property type="entry name" value="DNA_pol_a/d/e_bsu"/>
</dbReference>
<dbReference type="Proteomes" id="UP001558652">
    <property type="component" value="Unassembled WGS sequence"/>
</dbReference>
<evidence type="ECO:0008006" key="7">
    <source>
        <dbReference type="Google" id="ProtNLM"/>
    </source>
</evidence>
<evidence type="ECO:0000256" key="1">
    <source>
        <dbReference type="ARBA" id="ARBA00006035"/>
    </source>
</evidence>
<dbReference type="EMBL" id="JBFDAA010000009">
    <property type="protein sequence ID" value="KAL1129304.1"/>
    <property type="molecule type" value="Genomic_DNA"/>
</dbReference>
<organism evidence="5 6">
    <name type="scientific">Ranatra chinensis</name>
    <dbReference type="NCBI Taxonomy" id="642074"/>
    <lineage>
        <taxon>Eukaryota</taxon>
        <taxon>Metazoa</taxon>
        <taxon>Ecdysozoa</taxon>
        <taxon>Arthropoda</taxon>
        <taxon>Hexapoda</taxon>
        <taxon>Insecta</taxon>
        <taxon>Pterygota</taxon>
        <taxon>Neoptera</taxon>
        <taxon>Paraneoptera</taxon>
        <taxon>Hemiptera</taxon>
        <taxon>Heteroptera</taxon>
        <taxon>Panheteroptera</taxon>
        <taxon>Nepomorpha</taxon>
        <taxon>Nepidae</taxon>
        <taxon>Ranatrinae</taxon>
        <taxon>Ranatra</taxon>
    </lineage>
</organism>
<dbReference type="GO" id="GO:0043625">
    <property type="term" value="C:delta DNA polymerase complex"/>
    <property type="evidence" value="ECO:0007669"/>
    <property type="project" value="UniProtKB-ARBA"/>
</dbReference>
<evidence type="ECO:0000259" key="3">
    <source>
        <dbReference type="Pfam" id="PF04042"/>
    </source>
</evidence>
<evidence type="ECO:0000256" key="2">
    <source>
        <dbReference type="ARBA" id="ARBA00022705"/>
    </source>
</evidence>
<dbReference type="Pfam" id="PF18018">
    <property type="entry name" value="DNA_pol_D_N"/>
    <property type="match status" value="1"/>
</dbReference>
<comment type="caution">
    <text evidence="5">The sequence shown here is derived from an EMBL/GenBank/DDBJ whole genome shotgun (WGS) entry which is preliminary data.</text>
</comment>
<gene>
    <name evidence="5" type="ORF">AAG570_013833</name>
</gene>
<reference evidence="5 6" key="1">
    <citation type="submission" date="2024-07" db="EMBL/GenBank/DDBJ databases">
        <title>Chromosome-level genome assembly of the water stick insect Ranatra chinensis (Heteroptera: Nepidae).</title>
        <authorList>
            <person name="Liu X."/>
        </authorList>
    </citation>
    <scope>NUCLEOTIDE SEQUENCE [LARGE SCALE GENOMIC DNA]</scope>
    <source>
        <strain evidence="5">Cailab_2021Rc</strain>
        <tissue evidence="5">Muscle</tissue>
    </source>
</reference>
<evidence type="ECO:0000313" key="5">
    <source>
        <dbReference type="EMBL" id="KAL1129304.1"/>
    </source>
</evidence>
<protein>
    <recommendedName>
        <fullName evidence="7">DNA polymerase delta subunit 2</fullName>
    </recommendedName>
</protein>
<feature type="domain" description="DNA polymerase alpha/delta/epsilon subunit B" evidence="3">
    <location>
        <begin position="168"/>
        <end position="267"/>
    </location>
</feature>
<sequence>GDEVPLKKLADLEDEGNSKCIIIGTLFKHQELKPSILKEISEEFQLIPQQKVVRFISESDTLILEDELQRIRLLGNIDVGKTVTGIVCAVIGAEDGTGKFNVEDCCWPGCPVPEIPRQVINDNRYLLLVSGLELCSTSGDCLMSLQLLLSWISGWIGEPGEQQAISNSTIDVDLMPGEFDPTNFTLPQQPIHYCMFPKALCNATFRSVTNPHMLELFGATVVGSSGQPVSDVCAFSTAEDPLEALHNTLTWGHLAPTAPDTISEYHILIY</sequence>
<dbReference type="InterPro" id="IPR040663">
    <property type="entry name" value="DNA_pol_D_N"/>
</dbReference>
<feature type="non-terminal residue" evidence="5">
    <location>
        <position position="1"/>
    </location>
</feature>
<dbReference type="AlphaFoldDB" id="A0ABD0YF85"/>
<accession>A0ABD0YF85</accession>
<keyword evidence="2" id="KW-0235">DNA replication</keyword>
<dbReference type="InterPro" id="IPR024826">
    <property type="entry name" value="DNA_pol_delta/II_ssu"/>
</dbReference>
<dbReference type="PANTHER" id="PTHR10416">
    <property type="entry name" value="DNA POLYMERASE DELTA SUBUNIT 2"/>
    <property type="match status" value="1"/>
</dbReference>
<dbReference type="Gene3D" id="3.60.21.50">
    <property type="match status" value="2"/>
</dbReference>
<evidence type="ECO:0000259" key="4">
    <source>
        <dbReference type="Pfam" id="PF18018"/>
    </source>
</evidence>
<dbReference type="Pfam" id="PF04042">
    <property type="entry name" value="DNA_pol_E_B"/>
    <property type="match status" value="1"/>
</dbReference>
<proteinExistence type="inferred from homology"/>